<dbReference type="PANTHER" id="PTHR36436:SF6">
    <property type="entry name" value="SLL5081 PROTEIN"/>
    <property type="match status" value="1"/>
</dbReference>
<dbReference type="InterPro" id="IPR035948">
    <property type="entry name" value="YwqG-like_sf"/>
</dbReference>
<dbReference type="Gene3D" id="2.30.320.10">
    <property type="entry name" value="YwqG-like"/>
    <property type="match status" value="1"/>
</dbReference>
<evidence type="ECO:0000313" key="1">
    <source>
        <dbReference type="EMBL" id="RNI21702.1"/>
    </source>
</evidence>
<evidence type="ECO:0000313" key="2">
    <source>
        <dbReference type="Proteomes" id="UP000271678"/>
    </source>
</evidence>
<dbReference type="InterPro" id="IPR015315">
    <property type="entry name" value="DUF1963"/>
</dbReference>
<sequence length="308" mass="34303">MCRGYVSAPCGSLADMTDAEVVEQIARQHLSPDVADRWLALCRPAIRLEELNGETVGETPAIATFGGLPRLPDDVEWPTWPGQGPLTYLGEIDLDAVARSGLDPGVRLPTTGRLLAFYFDGSVELFRDANTGEHVKTVGYFEPGSTRAGARLLHLPADDCAVRTAPLPDWGYPERRFFGRQILSTPDLEQPVLFDTFAEGEDLTAFYQTHPVNADAFREALRERNQAPWHQLGGWAMPVQGPVEFEAVWAEGIEPGDPRTNDLARAWRPVLQIDSDEDFLWGDVGTLYWMQRERGEGGLDIEFTWQCC</sequence>
<name>A0A3M9M852_9MICO</name>
<dbReference type="SUPFAM" id="SSF103032">
    <property type="entry name" value="Hypothetical protein YwqG"/>
    <property type="match status" value="1"/>
</dbReference>
<comment type="caution">
    <text evidence="1">The sequence shown here is derived from an EMBL/GenBank/DDBJ whole genome shotgun (WGS) entry which is preliminary data.</text>
</comment>
<dbReference type="Pfam" id="PF09234">
    <property type="entry name" value="DUF1963"/>
    <property type="match status" value="1"/>
</dbReference>
<protein>
    <submittedName>
        <fullName evidence="1">DUF1963 domain-containing protein</fullName>
    </submittedName>
</protein>
<dbReference type="Proteomes" id="UP000271678">
    <property type="component" value="Unassembled WGS sequence"/>
</dbReference>
<organism evidence="1 2">
    <name type="scientific">Flexivirga caeni</name>
    <dbReference type="NCBI Taxonomy" id="2294115"/>
    <lineage>
        <taxon>Bacteria</taxon>
        <taxon>Bacillati</taxon>
        <taxon>Actinomycetota</taxon>
        <taxon>Actinomycetes</taxon>
        <taxon>Micrococcales</taxon>
        <taxon>Dermacoccaceae</taxon>
        <taxon>Flexivirga</taxon>
    </lineage>
</organism>
<keyword evidence="2" id="KW-1185">Reference proteome</keyword>
<proteinExistence type="predicted"/>
<accession>A0A3M9M852</accession>
<dbReference type="EMBL" id="RJJQ01000010">
    <property type="protein sequence ID" value="RNI21702.1"/>
    <property type="molecule type" value="Genomic_DNA"/>
</dbReference>
<reference evidence="1 2" key="1">
    <citation type="submission" date="2018-11" db="EMBL/GenBank/DDBJ databases">
        <title>Draft genome of Simplicispira Flexivirga sp. BO-16.</title>
        <authorList>
            <person name="Im W.T."/>
        </authorList>
    </citation>
    <scope>NUCLEOTIDE SEQUENCE [LARGE SCALE GENOMIC DNA]</scope>
    <source>
        <strain evidence="1 2">BO-16</strain>
    </source>
</reference>
<dbReference type="AlphaFoldDB" id="A0A3M9M852"/>
<dbReference type="PANTHER" id="PTHR36436">
    <property type="entry name" value="SLL5081 PROTEIN"/>
    <property type="match status" value="1"/>
</dbReference>
<gene>
    <name evidence="1" type="ORF">EFY87_11180</name>
</gene>